<feature type="compositionally biased region" description="Polar residues" evidence="1">
    <location>
        <begin position="528"/>
        <end position="539"/>
    </location>
</feature>
<dbReference type="OrthoDB" id="2377689at2759"/>
<evidence type="ECO:0000256" key="1">
    <source>
        <dbReference type="SAM" id="MobiDB-lite"/>
    </source>
</evidence>
<keyword evidence="2" id="KW-0472">Membrane</keyword>
<protein>
    <submittedName>
        <fullName evidence="3">Uncharacterized protein</fullName>
    </submittedName>
</protein>
<comment type="caution">
    <text evidence="3">The sequence shown here is derived from an EMBL/GenBank/DDBJ whole genome shotgun (WGS) entry which is preliminary data.</text>
</comment>
<feature type="region of interest" description="Disordered" evidence="1">
    <location>
        <begin position="528"/>
        <end position="547"/>
    </location>
</feature>
<dbReference type="InParanoid" id="A0A1Y2H233"/>
<keyword evidence="4" id="KW-1185">Reference proteome</keyword>
<dbReference type="EMBL" id="MCFF01000001">
    <property type="protein sequence ID" value="ORZ28595.1"/>
    <property type="molecule type" value="Genomic_DNA"/>
</dbReference>
<gene>
    <name evidence="3" type="ORF">BCR41DRAFT_402813</name>
</gene>
<evidence type="ECO:0000256" key="2">
    <source>
        <dbReference type="SAM" id="Phobius"/>
    </source>
</evidence>
<evidence type="ECO:0000313" key="4">
    <source>
        <dbReference type="Proteomes" id="UP000193648"/>
    </source>
</evidence>
<feature type="region of interest" description="Disordered" evidence="1">
    <location>
        <begin position="480"/>
        <end position="501"/>
    </location>
</feature>
<proteinExistence type="predicted"/>
<feature type="transmembrane region" description="Helical" evidence="2">
    <location>
        <begin position="192"/>
        <end position="217"/>
    </location>
</feature>
<sequence>MAVGWTLGDGKYTKVCEKITSNLHRRCSLSLCGMDNVTQPRFARAHSPITEQLIGEADLCVYVLSTVYGVKEEDAVALMQVSASLPVLVVVCGDDFVNPLSVIDIRNSLNAQFQLIQSRYSDGIDAVDYTQLVKTILRSCVSLQDLSSINICDTIDRHVIATAISVNNSLPKLMSPSQLWNNRLQSPFDNSIITTFLIAIIVTTGALLLSMILGYSLSSPRLPHAVLQPIRYSADAYVEIVHLDFYTSNGKPLCTNKQGYGFPNTMFYLQILINDKNQMDLDAQRPLHSIVLLPIRDVAVQDLQNGTYKIIVTQLRQQEYQRLLWPWERLKKPKYYLHLWFLDGTRIRGTPQELVWPKATYETKDHNLMKPIDSKRIILGQRHKQPTNQYQKEQGPTGLQPGFYCYIQTILTHLQTAFTYMMKIGDTALGSLFNLADGRFEKKVAMRQHHNNAVATHASGAVPALVYRSADDFVKERKPQIVKPQQRSHKPKSISLAPCHSRSLNHQRLPSQHTGLPMALEQLSQSLSRYTNAPSPTQPQKHRPRPLNKAIILQSADRALVRIESSLAKIVDPEDIKKAFIKGNNKYRSKELIRRADNLMVKIEGKVAEYMNKKQQQKLTR</sequence>
<dbReference type="RefSeq" id="XP_021886268.1">
    <property type="nucleotide sequence ID" value="XM_022029345.1"/>
</dbReference>
<evidence type="ECO:0000313" key="3">
    <source>
        <dbReference type="EMBL" id="ORZ28595.1"/>
    </source>
</evidence>
<organism evidence="3 4">
    <name type="scientific">Lobosporangium transversale</name>
    <dbReference type="NCBI Taxonomy" id="64571"/>
    <lineage>
        <taxon>Eukaryota</taxon>
        <taxon>Fungi</taxon>
        <taxon>Fungi incertae sedis</taxon>
        <taxon>Mucoromycota</taxon>
        <taxon>Mortierellomycotina</taxon>
        <taxon>Mortierellomycetes</taxon>
        <taxon>Mortierellales</taxon>
        <taxon>Mortierellaceae</taxon>
        <taxon>Lobosporangium</taxon>
    </lineage>
</organism>
<dbReference type="Proteomes" id="UP000193648">
    <property type="component" value="Unassembled WGS sequence"/>
</dbReference>
<keyword evidence="2" id="KW-0812">Transmembrane</keyword>
<reference evidence="3 4" key="1">
    <citation type="submission" date="2016-07" db="EMBL/GenBank/DDBJ databases">
        <title>Pervasive Adenine N6-methylation of Active Genes in Fungi.</title>
        <authorList>
            <consortium name="DOE Joint Genome Institute"/>
            <person name="Mondo S.J."/>
            <person name="Dannebaum R.O."/>
            <person name="Kuo R.C."/>
            <person name="Labutti K."/>
            <person name="Haridas S."/>
            <person name="Kuo A."/>
            <person name="Salamov A."/>
            <person name="Ahrendt S.R."/>
            <person name="Lipzen A."/>
            <person name="Sullivan W."/>
            <person name="Andreopoulos W.B."/>
            <person name="Clum A."/>
            <person name="Lindquist E."/>
            <person name="Daum C."/>
            <person name="Ramamoorthy G.K."/>
            <person name="Gryganskyi A."/>
            <person name="Culley D."/>
            <person name="Magnuson J.K."/>
            <person name="James T.Y."/>
            <person name="O'Malley M.A."/>
            <person name="Stajich J.E."/>
            <person name="Spatafora J.W."/>
            <person name="Visel A."/>
            <person name="Grigoriev I.V."/>
        </authorList>
    </citation>
    <scope>NUCLEOTIDE SEQUENCE [LARGE SCALE GENOMIC DNA]</scope>
    <source>
        <strain evidence="3 4">NRRL 3116</strain>
    </source>
</reference>
<dbReference type="AlphaFoldDB" id="A0A1Y2H233"/>
<name>A0A1Y2H233_9FUNG</name>
<accession>A0A1Y2H233</accession>
<dbReference type="GeneID" id="33571188"/>
<keyword evidence="2" id="KW-1133">Transmembrane helix</keyword>